<dbReference type="STRING" id="1348612.A0A397JA24"/>
<dbReference type="GO" id="GO:0005634">
    <property type="term" value="C:nucleus"/>
    <property type="evidence" value="ECO:0007669"/>
    <property type="project" value="InterPro"/>
</dbReference>
<proteinExistence type="predicted"/>
<dbReference type="OrthoDB" id="2407789at2759"/>
<protein>
    <submittedName>
        <fullName evidence="1">Uncharacterized protein</fullName>
    </submittedName>
</protein>
<dbReference type="GO" id="GO:0006357">
    <property type="term" value="P:regulation of transcription by RNA polymerase II"/>
    <property type="evidence" value="ECO:0007669"/>
    <property type="project" value="InterPro"/>
</dbReference>
<organism evidence="1 2">
    <name type="scientific">Diversispora epigaea</name>
    <dbReference type="NCBI Taxonomy" id="1348612"/>
    <lineage>
        <taxon>Eukaryota</taxon>
        <taxon>Fungi</taxon>
        <taxon>Fungi incertae sedis</taxon>
        <taxon>Mucoromycota</taxon>
        <taxon>Glomeromycotina</taxon>
        <taxon>Glomeromycetes</taxon>
        <taxon>Diversisporales</taxon>
        <taxon>Diversisporaceae</taxon>
        <taxon>Diversispora</taxon>
    </lineage>
</organism>
<comment type="caution">
    <text evidence="1">The sequence shown here is derived from an EMBL/GenBank/DDBJ whole genome shotgun (WGS) entry which is preliminary data.</text>
</comment>
<evidence type="ECO:0000313" key="1">
    <source>
        <dbReference type="EMBL" id="RHZ82836.1"/>
    </source>
</evidence>
<accession>A0A397JA24</accession>
<gene>
    <name evidence="1" type="ORF">Glove_103g128</name>
</gene>
<evidence type="ECO:0000313" key="2">
    <source>
        <dbReference type="Proteomes" id="UP000266861"/>
    </source>
</evidence>
<dbReference type="PANTHER" id="PTHR32344">
    <property type="entry name" value="U1-TYPE DOMAIN-CONTAINING PROTEIN"/>
    <property type="match status" value="1"/>
</dbReference>
<dbReference type="AlphaFoldDB" id="A0A397JA24"/>
<sequence length="216" mass="24899">MAKFKVTSDYTSYGICHHDVTAVKQKSVVDNHCKSQKHISNVNSHNNEKNKIQLTLPATQTVANFKKQVIEDLLEAFVIADISLEKVNSLLSFFKKHLKNSGSILQASTLWQIYLPDVFNKHYQFLKLLFDSKPVAIIMDETTDNCTRSVVNTIFTYQNKTKLVFVNFLERVNNAIMGQTFMIILTHFNISFNLPRLFLSDSATYIKKCYQEYTCH</sequence>
<dbReference type="EMBL" id="PQFF01000096">
    <property type="protein sequence ID" value="RHZ82836.1"/>
    <property type="molecule type" value="Genomic_DNA"/>
</dbReference>
<name>A0A397JA24_9GLOM</name>
<dbReference type="Proteomes" id="UP000266861">
    <property type="component" value="Unassembled WGS sequence"/>
</dbReference>
<dbReference type="GO" id="GO:0003690">
    <property type="term" value="F:double-stranded DNA binding"/>
    <property type="evidence" value="ECO:0007669"/>
    <property type="project" value="InterPro"/>
</dbReference>
<dbReference type="InterPro" id="IPR033375">
    <property type="entry name" value="Cggbp1"/>
</dbReference>
<keyword evidence="2" id="KW-1185">Reference proteome</keyword>
<reference evidence="1 2" key="1">
    <citation type="submission" date="2018-08" db="EMBL/GenBank/DDBJ databases">
        <title>Genome and evolution of the arbuscular mycorrhizal fungus Diversispora epigaea (formerly Glomus versiforme) and its bacterial endosymbionts.</title>
        <authorList>
            <person name="Sun X."/>
            <person name="Fei Z."/>
            <person name="Harrison M."/>
        </authorList>
    </citation>
    <scope>NUCLEOTIDE SEQUENCE [LARGE SCALE GENOMIC DNA]</scope>
    <source>
        <strain evidence="1 2">IT104</strain>
    </source>
</reference>
<dbReference type="PANTHER" id="PTHR32344:SF1">
    <property type="entry name" value="U1-TYPE DOMAIN-CONTAINING PROTEIN"/>
    <property type="match status" value="1"/>
</dbReference>